<evidence type="ECO:0000313" key="2">
    <source>
        <dbReference type="Proteomes" id="UP000829685"/>
    </source>
</evidence>
<keyword evidence="2" id="KW-1185">Reference proteome</keyword>
<dbReference type="PANTHER" id="PTHR33112:SF16">
    <property type="entry name" value="HETEROKARYON INCOMPATIBILITY DOMAIN-CONTAINING PROTEIN"/>
    <property type="match status" value="1"/>
</dbReference>
<gene>
    <name evidence="1" type="ORF">JX265_011298</name>
</gene>
<sequence length="440" mass="49055">MSDVYSDAYLVLAAASAEADNVGFLTKPHRGFRGAGLESREGSGQDDIVVHTLIPHSDLDPNDYTGPKSPISIGPLGKRAWTLQETLLARRCIGFNQYEVAWECYSTGNCECGELQETNDIVTTSKRDQYQGQAVWDYIISYRSLADQRGASESHPRPLSRLQDVSTTYFEWRKLVIPNYTTRGITVPEDRLPALSALARNVGSSSRDKYIAGIWRKDIHRGLAWRAGKHWTGALLPCPSTYIGPSFSWVSINGPIHYISPDETKKDGYAVYGSIGIDILGYDIRLSSVNPYGAVEGGWLKLSALSQTFELRWDPVKEIYTLFTNESGYSPEYHCFRPDTLLYQANVNGANNELCDSVLRATSSNSKQQSFDTPVEGVLILDVPRREGLFACHEVAIMVLGLLSTNPVQYQRIGIAIALFKPESAQRWFESATRKEFTIL</sequence>
<dbReference type="EMBL" id="JAFIMR010000041">
    <property type="protein sequence ID" value="KAI1857097.1"/>
    <property type="molecule type" value="Genomic_DNA"/>
</dbReference>
<dbReference type="Proteomes" id="UP000829685">
    <property type="component" value="Unassembled WGS sequence"/>
</dbReference>
<protein>
    <recommendedName>
        <fullName evidence="3">Heterokaryon incompatibility domain-containing protein</fullName>
    </recommendedName>
</protein>
<organism evidence="1 2">
    <name type="scientific">Neoarthrinium moseri</name>
    <dbReference type="NCBI Taxonomy" id="1658444"/>
    <lineage>
        <taxon>Eukaryota</taxon>
        <taxon>Fungi</taxon>
        <taxon>Dikarya</taxon>
        <taxon>Ascomycota</taxon>
        <taxon>Pezizomycotina</taxon>
        <taxon>Sordariomycetes</taxon>
        <taxon>Xylariomycetidae</taxon>
        <taxon>Amphisphaeriales</taxon>
        <taxon>Apiosporaceae</taxon>
        <taxon>Neoarthrinium</taxon>
    </lineage>
</organism>
<comment type="caution">
    <text evidence="1">The sequence shown here is derived from an EMBL/GenBank/DDBJ whole genome shotgun (WGS) entry which is preliminary data.</text>
</comment>
<name>A0A9Q0AKN8_9PEZI</name>
<proteinExistence type="predicted"/>
<dbReference type="AlphaFoldDB" id="A0A9Q0AKN8"/>
<accession>A0A9Q0AKN8</accession>
<reference evidence="1" key="1">
    <citation type="submission" date="2021-03" db="EMBL/GenBank/DDBJ databases">
        <title>Revisited historic fungal species revealed as producer of novel bioactive compounds through whole genome sequencing and comparative genomics.</title>
        <authorList>
            <person name="Vignolle G.A."/>
            <person name="Hochenegger N."/>
            <person name="Mach R.L."/>
            <person name="Mach-Aigner A.R."/>
            <person name="Javad Rahimi M."/>
            <person name="Salim K.A."/>
            <person name="Chan C.M."/>
            <person name="Lim L.B.L."/>
            <person name="Cai F."/>
            <person name="Druzhinina I.S."/>
            <person name="U'Ren J.M."/>
            <person name="Derntl C."/>
        </authorList>
    </citation>
    <scope>NUCLEOTIDE SEQUENCE</scope>
    <source>
        <strain evidence="1">TUCIM 5799</strain>
    </source>
</reference>
<evidence type="ECO:0008006" key="3">
    <source>
        <dbReference type="Google" id="ProtNLM"/>
    </source>
</evidence>
<evidence type="ECO:0000313" key="1">
    <source>
        <dbReference type="EMBL" id="KAI1857097.1"/>
    </source>
</evidence>
<dbReference type="PANTHER" id="PTHR33112">
    <property type="entry name" value="DOMAIN PROTEIN, PUTATIVE-RELATED"/>
    <property type="match status" value="1"/>
</dbReference>